<keyword evidence="4" id="KW-1185">Reference proteome</keyword>
<organism evidence="3 4">
    <name type="scientific">Riccia fluitans</name>
    <dbReference type="NCBI Taxonomy" id="41844"/>
    <lineage>
        <taxon>Eukaryota</taxon>
        <taxon>Viridiplantae</taxon>
        <taxon>Streptophyta</taxon>
        <taxon>Embryophyta</taxon>
        <taxon>Marchantiophyta</taxon>
        <taxon>Marchantiopsida</taxon>
        <taxon>Marchantiidae</taxon>
        <taxon>Marchantiales</taxon>
        <taxon>Ricciaceae</taxon>
        <taxon>Riccia</taxon>
    </lineage>
</organism>
<evidence type="ECO:0000256" key="1">
    <source>
        <dbReference type="SAM" id="MobiDB-lite"/>
    </source>
</evidence>
<evidence type="ECO:0000256" key="2">
    <source>
        <dbReference type="SAM" id="Phobius"/>
    </source>
</evidence>
<protein>
    <submittedName>
        <fullName evidence="3">Uncharacterized protein</fullName>
    </submittedName>
</protein>
<keyword evidence="2" id="KW-1133">Transmembrane helix</keyword>
<dbReference type="Proteomes" id="UP001605036">
    <property type="component" value="Unassembled WGS sequence"/>
</dbReference>
<reference evidence="3 4" key="1">
    <citation type="submission" date="2024-09" db="EMBL/GenBank/DDBJ databases">
        <title>Chromosome-scale assembly of Riccia fluitans.</title>
        <authorList>
            <person name="Paukszto L."/>
            <person name="Sawicki J."/>
            <person name="Karawczyk K."/>
            <person name="Piernik-Szablinska J."/>
            <person name="Szczecinska M."/>
            <person name="Mazdziarz M."/>
        </authorList>
    </citation>
    <scope>NUCLEOTIDE SEQUENCE [LARGE SCALE GENOMIC DNA]</scope>
    <source>
        <strain evidence="3">Rf_01</strain>
        <tissue evidence="3">Aerial parts of the thallus</tissue>
    </source>
</reference>
<proteinExistence type="predicted"/>
<accession>A0ABD1ZR95</accession>
<keyword evidence="2" id="KW-0812">Transmembrane</keyword>
<feature type="transmembrane region" description="Helical" evidence="2">
    <location>
        <begin position="148"/>
        <end position="167"/>
    </location>
</feature>
<dbReference type="AlphaFoldDB" id="A0ABD1ZR95"/>
<dbReference type="EMBL" id="JBHFFA010000001">
    <property type="protein sequence ID" value="KAL2653963.1"/>
    <property type="molecule type" value="Genomic_DNA"/>
</dbReference>
<evidence type="ECO:0000313" key="3">
    <source>
        <dbReference type="EMBL" id="KAL2653963.1"/>
    </source>
</evidence>
<sequence length="225" mass="24395">MAILESLAIDLELSRSISEMHTESDRLNEGPTDETAKPPSHFHNHVIEIVAVEEEVEQIAIASTSTTSSCGSILSDDTSEGNFCRICQQHSEEAVVELGYVLSPQRPYESWIWGAGGPGRAERPAIRNSDRPVIIPSEEAAQDKQRSAALLILTVLLFFDGLMSIMLRGTPLAVKISVVASLISGFIATARLAFLEVRSQHLRRNLRMISAEAQAAQSTPGVTGS</sequence>
<keyword evidence="2" id="KW-0472">Membrane</keyword>
<comment type="caution">
    <text evidence="3">The sequence shown here is derived from an EMBL/GenBank/DDBJ whole genome shotgun (WGS) entry which is preliminary data.</text>
</comment>
<gene>
    <name evidence="3" type="ORF">R1flu_022091</name>
</gene>
<feature type="region of interest" description="Disordered" evidence="1">
    <location>
        <begin position="20"/>
        <end position="39"/>
    </location>
</feature>
<evidence type="ECO:0000313" key="4">
    <source>
        <dbReference type="Proteomes" id="UP001605036"/>
    </source>
</evidence>
<name>A0ABD1ZR95_9MARC</name>
<feature type="transmembrane region" description="Helical" evidence="2">
    <location>
        <begin position="173"/>
        <end position="194"/>
    </location>
</feature>